<evidence type="ECO:0000259" key="11">
    <source>
        <dbReference type="Pfam" id="PF00122"/>
    </source>
</evidence>
<evidence type="ECO:0000256" key="8">
    <source>
        <dbReference type="ARBA" id="ARBA00022989"/>
    </source>
</evidence>
<dbReference type="SUPFAM" id="SSF81653">
    <property type="entry name" value="Calcium ATPase, transduction domain A"/>
    <property type="match status" value="1"/>
</dbReference>
<dbReference type="GO" id="GO:0019829">
    <property type="term" value="F:ATPase-coupled monoatomic cation transmembrane transporter activity"/>
    <property type="evidence" value="ECO:0007669"/>
    <property type="project" value="TreeGrafter"/>
</dbReference>
<dbReference type="InterPro" id="IPR018303">
    <property type="entry name" value="ATPase_P-typ_P_site"/>
</dbReference>
<dbReference type="SUPFAM" id="SSF81665">
    <property type="entry name" value="Calcium ATPase, transmembrane domain M"/>
    <property type="match status" value="1"/>
</dbReference>
<sequence>MRVEFGRLCEVPYIDATGPIANVTALLGDIIPFAPPAERLPANPTDAHCEAVARKIAEPNANCSALVVVPYLSSACAACKIEINREGVLLGWWDVSAAEIFSYSTPKAPMTFIAWVLFAWILTLGLIGLSTCAFIVYRRRIVTIARQSQGKRPRLYGPRGVAFHAAEGCSKTLIQRCFRQCLFGRVLTAAWVVVMVVAFIVMASFAVCTYFPEVAQAFGTDWDGIAGAFIISFAIFHVMAILLIELYGTLVVALMLPCSPAEASHLLIEEAVPVALDESGLAGPSDTGDEAAPSLLSRFLTAFNRLVAGYRRTRCRTLLRVRDDETDGAKSVAYTCVRYRYAAVEDSFVPAAGGIEITPSIARRRLLHGGLAQDEYVRLQRLIGRNEITVQLPTVFQSLVAEFSSVFYVIQSMGCWVDLGYYLWNVGALLLVVMLVTGSVKALTVVRPQKKKLHELAQHDTDVVALRDGEWTTTRSTDVVMGDLLRVDEQQELLCDGFLLDGTAVLDESALTGEPMPVHKVAVEEGCEDFDRRNAVYAGTRCVQSSGSSDERAVMVVSAIGGLTTKGQMIRLVMFPEPVRFKYHDQLPLVYLGLFVDALLLSVAFFVFTHIGSWVVTILQVLIVVKETLNPMLPVAMVMGQTVAAKRLRNHHKIFCLQPERIPVAGKISVMVFDKTGTITKDGMELSAVLPARECCFEKQVQLAQPSTPSTLAEPQPYGDGGSMGVVAGDLRLGLACCHSVVRLADGTLSGDQVELAMLNASGWKLSDSDEGPVVSSPDGARKLSIIRRMHFDRETMTSGCVIRSALDGQLAVYVKGSPESIRDTCRSDTLPHDYAKICADLAGQNFYVLALSCRRLPPRVAVEEMVAMPREVLEKDLRLVGLLLFKNEVKPDSALAIN</sequence>
<accession>A0A7J6L294</accession>
<organism evidence="12 13">
    <name type="scientific">Perkinsus olseni</name>
    <name type="common">Perkinsus atlanticus</name>
    <dbReference type="NCBI Taxonomy" id="32597"/>
    <lineage>
        <taxon>Eukaryota</taxon>
        <taxon>Sar</taxon>
        <taxon>Alveolata</taxon>
        <taxon>Perkinsozoa</taxon>
        <taxon>Perkinsea</taxon>
        <taxon>Perkinsida</taxon>
        <taxon>Perkinsidae</taxon>
        <taxon>Perkinsus</taxon>
    </lineage>
</organism>
<evidence type="ECO:0000313" key="12">
    <source>
        <dbReference type="EMBL" id="KAF4653705.1"/>
    </source>
</evidence>
<dbReference type="PROSITE" id="PS00154">
    <property type="entry name" value="ATPASE_E1_E2"/>
    <property type="match status" value="1"/>
</dbReference>
<dbReference type="InterPro" id="IPR006544">
    <property type="entry name" value="P-type_TPase_V"/>
</dbReference>
<feature type="transmembrane region" description="Helical" evidence="10">
    <location>
        <begin position="112"/>
        <end position="137"/>
    </location>
</feature>
<dbReference type="Pfam" id="PF00122">
    <property type="entry name" value="E1-E2_ATPase"/>
    <property type="match status" value="1"/>
</dbReference>
<reference evidence="12 13" key="1">
    <citation type="submission" date="2020-04" db="EMBL/GenBank/DDBJ databases">
        <title>Perkinsus olseni comparative genomics.</title>
        <authorList>
            <person name="Bogema D.R."/>
        </authorList>
    </citation>
    <scope>NUCLEOTIDE SEQUENCE [LARGE SCALE GENOMIC DNA]</scope>
    <source>
        <strain evidence="12">ATCC PRA-31</strain>
    </source>
</reference>
<evidence type="ECO:0000256" key="6">
    <source>
        <dbReference type="ARBA" id="ARBA00022842"/>
    </source>
</evidence>
<evidence type="ECO:0000313" key="13">
    <source>
        <dbReference type="Proteomes" id="UP000572268"/>
    </source>
</evidence>
<dbReference type="Proteomes" id="UP000572268">
    <property type="component" value="Unassembled WGS sequence"/>
</dbReference>
<dbReference type="EMBL" id="JABANN010000784">
    <property type="protein sequence ID" value="KAF4653705.1"/>
    <property type="molecule type" value="Genomic_DNA"/>
</dbReference>
<feature type="transmembrane region" description="Helical" evidence="10">
    <location>
        <begin position="388"/>
        <end position="410"/>
    </location>
</feature>
<keyword evidence="8 10" id="KW-1133">Transmembrane helix</keyword>
<keyword evidence="3" id="KW-0479">Metal-binding</keyword>
<evidence type="ECO:0000256" key="4">
    <source>
        <dbReference type="ARBA" id="ARBA00022741"/>
    </source>
</evidence>
<dbReference type="PANTHER" id="PTHR45630">
    <property type="entry name" value="CATION-TRANSPORTING ATPASE-RELATED"/>
    <property type="match status" value="1"/>
</dbReference>
<evidence type="ECO:0000256" key="9">
    <source>
        <dbReference type="ARBA" id="ARBA00023136"/>
    </source>
</evidence>
<gene>
    <name evidence="12" type="ORF">FOL46_009048</name>
</gene>
<evidence type="ECO:0000256" key="5">
    <source>
        <dbReference type="ARBA" id="ARBA00022840"/>
    </source>
</evidence>
<proteinExistence type="predicted"/>
<dbReference type="GO" id="GO:0046872">
    <property type="term" value="F:metal ion binding"/>
    <property type="evidence" value="ECO:0007669"/>
    <property type="project" value="UniProtKB-KW"/>
</dbReference>
<keyword evidence="2 10" id="KW-0812">Transmembrane</keyword>
<dbReference type="PANTHER" id="PTHR45630:SF11">
    <property type="entry name" value="CATION-TRANSPORTING P-TYPE ATPASE N-TERMINAL DOMAIN-CONTAINING PROTEIN"/>
    <property type="match status" value="1"/>
</dbReference>
<keyword evidence="7" id="KW-1278">Translocase</keyword>
<dbReference type="SUPFAM" id="SSF81660">
    <property type="entry name" value="Metal cation-transporting ATPase, ATP-binding domain N"/>
    <property type="match status" value="1"/>
</dbReference>
<dbReference type="AlphaFoldDB" id="A0A7J6L294"/>
<keyword evidence="9 10" id="KW-0472">Membrane</keyword>
<feature type="non-terminal residue" evidence="12">
    <location>
        <position position="1"/>
    </location>
</feature>
<keyword evidence="4" id="KW-0547">Nucleotide-binding</keyword>
<dbReference type="InterPro" id="IPR023299">
    <property type="entry name" value="ATPase_P-typ_cyto_dom_N"/>
</dbReference>
<comment type="caution">
    <text evidence="12">The sequence shown here is derived from an EMBL/GenBank/DDBJ whole genome shotgun (WGS) entry which is preliminary data.</text>
</comment>
<evidence type="ECO:0000256" key="10">
    <source>
        <dbReference type="SAM" id="Phobius"/>
    </source>
</evidence>
<dbReference type="InterPro" id="IPR008250">
    <property type="entry name" value="ATPase_P-typ_transduc_dom_A_sf"/>
</dbReference>
<evidence type="ECO:0000256" key="2">
    <source>
        <dbReference type="ARBA" id="ARBA00022692"/>
    </source>
</evidence>
<feature type="transmembrane region" description="Helical" evidence="10">
    <location>
        <begin position="589"/>
        <end position="608"/>
    </location>
</feature>
<comment type="subcellular location">
    <subcellularLocation>
        <location evidence="1">Membrane</location>
        <topology evidence="1">Multi-pass membrane protein</topology>
    </subcellularLocation>
</comment>
<keyword evidence="5" id="KW-0067">ATP-binding</keyword>
<dbReference type="GO" id="GO:0016020">
    <property type="term" value="C:membrane"/>
    <property type="evidence" value="ECO:0007669"/>
    <property type="project" value="UniProtKB-SubCell"/>
</dbReference>
<evidence type="ECO:0000256" key="3">
    <source>
        <dbReference type="ARBA" id="ARBA00022723"/>
    </source>
</evidence>
<dbReference type="GO" id="GO:0005524">
    <property type="term" value="F:ATP binding"/>
    <property type="evidence" value="ECO:0007669"/>
    <property type="project" value="UniProtKB-KW"/>
</dbReference>
<evidence type="ECO:0000256" key="1">
    <source>
        <dbReference type="ARBA" id="ARBA00004141"/>
    </source>
</evidence>
<dbReference type="InterPro" id="IPR059000">
    <property type="entry name" value="ATPase_P-type_domA"/>
</dbReference>
<dbReference type="Gene3D" id="3.40.1110.10">
    <property type="entry name" value="Calcium-transporting ATPase, cytoplasmic domain N"/>
    <property type="match status" value="1"/>
</dbReference>
<name>A0A7J6L294_PEROL</name>
<dbReference type="InterPro" id="IPR023298">
    <property type="entry name" value="ATPase_P-typ_TM_dom_sf"/>
</dbReference>
<feature type="domain" description="P-type ATPase A" evidence="11">
    <location>
        <begin position="459"/>
        <end position="573"/>
    </location>
</feature>
<protein>
    <recommendedName>
        <fullName evidence="11">P-type ATPase A domain-containing protein</fullName>
    </recommendedName>
</protein>
<dbReference type="GO" id="GO:0140358">
    <property type="term" value="F:P-type transmembrane transporter activity"/>
    <property type="evidence" value="ECO:0007669"/>
    <property type="project" value="InterPro"/>
</dbReference>
<feature type="transmembrane region" description="Helical" evidence="10">
    <location>
        <begin position="224"/>
        <end position="247"/>
    </location>
</feature>
<feature type="transmembrane region" description="Helical" evidence="10">
    <location>
        <begin position="422"/>
        <end position="443"/>
    </location>
</feature>
<dbReference type="Gene3D" id="2.70.150.10">
    <property type="entry name" value="Calcium-transporting ATPase, cytoplasmic transduction domain A"/>
    <property type="match status" value="1"/>
</dbReference>
<feature type="transmembrane region" description="Helical" evidence="10">
    <location>
        <begin position="186"/>
        <end position="212"/>
    </location>
</feature>
<keyword evidence="6" id="KW-0460">Magnesium</keyword>
<dbReference type="PRINTS" id="PR00121">
    <property type="entry name" value="NAKATPASE"/>
</dbReference>
<evidence type="ECO:0000256" key="7">
    <source>
        <dbReference type="ARBA" id="ARBA00022967"/>
    </source>
</evidence>